<name>A0A835GDC9_SPOEX</name>
<keyword evidence="2" id="KW-1185">Reference proteome</keyword>
<sequence>MKQRKDIRIECYSPPGLHFINDTPFDLLPRDPQANASVRMCGNINWAWPIPSGINIKTCPSTYCMCPLEPHTNKAKHTEPDTGTTFPVGFMDRQYRYGCTIPESNMEVFSREDLGGVIVGYWKKVEELLYLTEWQREMYPHFIYVWIDDGGSLR</sequence>
<dbReference type="EMBL" id="JACKWZ010000186">
    <property type="protein sequence ID" value="KAF9412532.1"/>
    <property type="molecule type" value="Genomic_DNA"/>
</dbReference>
<dbReference type="Proteomes" id="UP000648187">
    <property type="component" value="Unassembled WGS sequence"/>
</dbReference>
<reference evidence="1" key="1">
    <citation type="submission" date="2020-08" db="EMBL/GenBank/DDBJ databases">
        <title>Spodoptera exigua strain:BAW_Kor-Di-RS1 Genome sequencing and assembly.</title>
        <authorList>
            <person name="Kim J."/>
            <person name="Nam H.Y."/>
            <person name="Kwon M."/>
            <person name="Choi J.H."/>
            <person name="Cho S.R."/>
            <person name="Kim G.-H."/>
        </authorList>
    </citation>
    <scope>NUCLEOTIDE SEQUENCE</scope>
    <source>
        <strain evidence="1">BAW_Kor-Di-RS1</strain>
        <tissue evidence="1">Whole-body</tissue>
    </source>
</reference>
<accession>A0A835GDC9</accession>
<comment type="caution">
    <text evidence="1">The sequence shown here is derived from an EMBL/GenBank/DDBJ whole genome shotgun (WGS) entry which is preliminary data.</text>
</comment>
<protein>
    <submittedName>
        <fullName evidence="1">Uncharacterized protein</fullName>
    </submittedName>
</protein>
<gene>
    <name evidence="1" type="ORF">HW555_009001</name>
</gene>
<evidence type="ECO:0000313" key="2">
    <source>
        <dbReference type="Proteomes" id="UP000648187"/>
    </source>
</evidence>
<proteinExistence type="predicted"/>
<organism evidence="1 2">
    <name type="scientific">Spodoptera exigua</name>
    <name type="common">Beet armyworm</name>
    <name type="synonym">Noctua fulgens</name>
    <dbReference type="NCBI Taxonomy" id="7107"/>
    <lineage>
        <taxon>Eukaryota</taxon>
        <taxon>Metazoa</taxon>
        <taxon>Ecdysozoa</taxon>
        <taxon>Arthropoda</taxon>
        <taxon>Hexapoda</taxon>
        <taxon>Insecta</taxon>
        <taxon>Pterygota</taxon>
        <taxon>Neoptera</taxon>
        <taxon>Endopterygota</taxon>
        <taxon>Lepidoptera</taxon>
        <taxon>Glossata</taxon>
        <taxon>Ditrysia</taxon>
        <taxon>Noctuoidea</taxon>
        <taxon>Noctuidae</taxon>
        <taxon>Amphipyrinae</taxon>
        <taxon>Spodoptera</taxon>
    </lineage>
</organism>
<dbReference type="AlphaFoldDB" id="A0A835GDC9"/>
<evidence type="ECO:0000313" key="1">
    <source>
        <dbReference type="EMBL" id="KAF9412532.1"/>
    </source>
</evidence>